<reference evidence="1" key="1">
    <citation type="submission" date="2022-11" db="EMBL/GenBank/DDBJ databases">
        <authorList>
            <person name="Petersen C."/>
        </authorList>
    </citation>
    <scope>NUCLEOTIDE SEQUENCE</scope>
    <source>
        <strain evidence="1">IBT 34128</strain>
    </source>
</reference>
<reference evidence="1" key="2">
    <citation type="journal article" date="2023" name="IMA Fungus">
        <title>Comparative genomic study of the Penicillium genus elucidates a diverse pangenome and 15 lateral gene transfer events.</title>
        <authorList>
            <person name="Petersen C."/>
            <person name="Sorensen T."/>
            <person name="Nielsen M.R."/>
            <person name="Sondergaard T.E."/>
            <person name="Sorensen J.L."/>
            <person name="Fitzpatrick D.A."/>
            <person name="Frisvad J.C."/>
            <person name="Nielsen K.L."/>
        </authorList>
    </citation>
    <scope>NUCLEOTIDE SEQUENCE</scope>
    <source>
        <strain evidence="1">IBT 34128</strain>
    </source>
</reference>
<organism evidence="1 2">
    <name type="scientific">Penicillium alfredii</name>
    <dbReference type="NCBI Taxonomy" id="1506179"/>
    <lineage>
        <taxon>Eukaryota</taxon>
        <taxon>Fungi</taxon>
        <taxon>Dikarya</taxon>
        <taxon>Ascomycota</taxon>
        <taxon>Pezizomycotina</taxon>
        <taxon>Eurotiomycetes</taxon>
        <taxon>Eurotiomycetidae</taxon>
        <taxon>Eurotiales</taxon>
        <taxon>Aspergillaceae</taxon>
        <taxon>Penicillium</taxon>
    </lineage>
</organism>
<dbReference type="InterPro" id="IPR011009">
    <property type="entry name" value="Kinase-like_dom_sf"/>
</dbReference>
<dbReference type="SUPFAM" id="SSF56112">
    <property type="entry name" value="Protein kinase-like (PK-like)"/>
    <property type="match status" value="1"/>
</dbReference>
<dbReference type="AlphaFoldDB" id="A0A9W9ERK0"/>
<dbReference type="EMBL" id="JAPMSZ010000010">
    <property type="protein sequence ID" value="KAJ5086514.1"/>
    <property type="molecule type" value="Genomic_DNA"/>
</dbReference>
<evidence type="ECO:0000313" key="2">
    <source>
        <dbReference type="Proteomes" id="UP001141434"/>
    </source>
</evidence>
<dbReference type="RefSeq" id="XP_056508639.1">
    <property type="nucleotide sequence ID" value="XM_056658346.1"/>
</dbReference>
<dbReference type="GeneID" id="81397515"/>
<dbReference type="Proteomes" id="UP001141434">
    <property type="component" value="Unassembled WGS sequence"/>
</dbReference>
<name>A0A9W9ERK0_9EURO</name>
<accession>A0A9W9ERK0</accession>
<dbReference type="OrthoDB" id="3645574at2759"/>
<comment type="caution">
    <text evidence="1">The sequence shown here is derived from an EMBL/GenBank/DDBJ whole genome shotgun (WGS) entry which is preliminary data.</text>
</comment>
<evidence type="ECO:0000313" key="1">
    <source>
        <dbReference type="EMBL" id="KAJ5086514.1"/>
    </source>
</evidence>
<sequence>MILGLTDLNQSNIFVDEDWNIKCLIDLEWACFSPSGNDSSSMLAIDLISNDDYEPLHKQFMEVFAEEEVKIGSLIPLSPILQRGWEIGTFWYSFTLSSPMALFKIFYDFIQPKFSRTHDDPASWRITMPYWTFSALGLLNTR</sequence>
<protein>
    <recommendedName>
        <fullName evidence="3">Aminoglycoside phosphotransferase domain-containing protein</fullName>
    </recommendedName>
</protein>
<gene>
    <name evidence="1" type="ORF">NUU61_007821</name>
</gene>
<evidence type="ECO:0008006" key="3">
    <source>
        <dbReference type="Google" id="ProtNLM"/>
    </source>
</evidence>
<keyword evidence="2" id="KW-1185">Reference proteome</keyword>
<proteinExistence type="predicted"/>